<comment type="caution">
    <text evidence="1">The sequence shown here is derived from an EMBL/GenBank/DDBJ whole genome shotgun (WGS) entry which is preliminary data.</text>
</comment>
<dbReference type="RefSeq" id="WP_065840861.1">
    <property type="nucleotide sequence ID" value="NZ_LFLK01000001.1"/>
</dbReference>
<organism evidence="1 2">
    <name type="scientific">Campylobacter fetus subsp. testudinum</name>
    <dbReference type="NCBI Taxonomy" id="1507806"/>
    <lineage>
        <taxon>Bacteria</taxon>
        <taxon>Pseudomonadati</taxon>
        <taxon>Campylobacterota</taxon>
        <taxon>Epsilonproteobacteria</taxon>
        <taxon>Campylobacterales</taxon>
        <taxon>Campylobacteraceae</taxon>
        <taxon>Campylobacter</taxon>
    </lineage>
</organism>
<evidence type="ECO:0000313" key="2">
    <source>
        <dbReference type="Proteomes" id="UP000093100"/>
    </source>
</evidence>
<accession>A0AAX0HDG6</accession>
<dbReference type="AlphaFoldDB" id="A0AAX0HDG6"/>
<gene>
    <name evidence="1" type="ORF">CFT12S02225_00130</name>
</gene>
<reference evidence="1 2" key="1">
    <citation type="journal article" date="2016" name="Genome Biol. Evol.">
        <title>Comparative Genomics of Campylobacter fetus from Reptiles and Mammals Reveals Divergent Evolution in Host-Associated Lineages.</title>
        <authorList>
            <person name="Gilbert M.J."/>
            <person name="Miller W.G."/>
            <person name="Yee E."/>
            <person name="Zomer A.L."/>
            <person name="van der Graaf-van Bloois L."/>
            <person name="Fitzgerald C."/>
            <person name="Forbes K.J."/>
            <person name="Meric G."/>
            <person name="Sheppard S.K."/>
            <person name="Wagenaar J.A."/>
            <person name="Duim B."/>
        </authorList>
    </citation>
    <scope>NUCLEOTIDE SEQUENCE [LARGE SCALE GENOMIC DNA]</scope>
    <source>
        <strain evidence="1 2">12S02225-3</strain>
    </source>
</reference>
<protein>
    <submittedName>
        <fullName evidence="1">Uncharacterized protein</fullName>
    </submittedName>
</protein>
<dbReference type="Proteomes" id="UP000093100">
    <property type="component" value="Unassembled WGS sequence"/>
</dbReference>
<proteinExistence type="predicted"/>
<sequence length="141" mass="16290">MILEKENKNLSSIKESTDSKLNISFIKTIDDKDFGIPNTTHDIFQDKIKLTKLLKTILSIKEKTVDSLINSRKNSEAGTEKINIDTFNWCNHKIKNYLSKCGSSKKYFVVRAGDSRVLGYIENNIFYIVCIEYTLNTIYKH</sequence>
<name>A0AAX0HDG6_CAMFE</name>
<evidence type="ECO:0000313" key="1">
    <source>
        <dbReference type="EMBL" id="OCR91507.1"/>
    </source>
</evidence>
<dbReference type="EMBL" id="LFLK01000001">
    <property type="protein sequence ID" value="OCR91507.1"/>
    <property type="molecule type" value="Genomic_DNA"/>
</dbReference>